<protein>
    <recommendedName>
        <fullName evidence="3">Antitoxin VbhA domain-containing protein</fullName>
    </recommendedName>
</protein>
<dbReference type="Proteomes" id="UP000624709">
    <property type="component" value="Unassembled WGS sequence"/>
</dbReference>
<evidence type="ECO:0000313" key="2">
    <source>
        <dbReference type="Proteomes" id="UP000624709"/>
    </source>
</evidence>
<sequence length="89" mass="9761">MNGGKKRYSIPLPGQPGLESFAAYVEELDHRIAMNKLDELVKDHEARHGPFTDAENEAGLAYLRGDITTEEFEAAFRRDDKPGSGGLAA</sequence>
<dbReference type="RefSeq" id="WP_203824251.1">
    <property type="nucleotide sequence ID" value="NZ_BAAATY010000008.1"/>
</dbReference>
<comment type="caution">
    <text evidence="1">The sequence shown here is derived from an EMBL/GenBank/DDBJ whole genome shotgun (WGS) entry which is preliminary data.</text>
</comment>
<reference evidence="1 2" key="1">
    <citation type="submission" date="2021-01" db="EMBL/GenBank/DDBJ databases">
        <title>Whole genome shotgun sequence of Actinoplanes palleronii NBRC 14916.</title>
        <authorList>
            <person name="Komaki H."/>
            <person name="Tamura T."/>
        </authorList>
    </citation>
    <scope>NUCLEOTIDE SEQUENCE [LARGE SCALE GENOMIC DNA]</scope>
    <source>
        <strain evidence="1 2">NBRC 14916</strain>
    </source>
</reference>
<dbReference type="EMBL" id="BOMS01000016">
    <property type="protein sequence ID" value="GIE65194.1"/>
    <property type="molecule type" value="Genomic_DNA"/>
</dbReference>
<organism evidence="1 2">
    <name type="scientific">Actinoplanes palleronii</name>
    <dbReference type="NCBI Taxonomy" id="113570"/>
    <lineage>
        <taxon>Bacteria</taxon>
        <taxon>Bacillati</taxon>
        <taxon>Actinomycetota</taxon>
        <taxon>Actinomycetes</taxon>
        <taxon>Micromonosporales</taxon>
        <taxon>Micromonosporaceae</taxon>
        <taxon>Actinoplanes</taxon>
    </lineage>
</organism>
<proteinExistence type="predicted"/>
<evidence type="ECO:0008006" key="3">
    <source>
        <dbReference type="Google" id="ProtNLM"/>
    </source>
</evidence>
<keyword evidence="2" id="KW-1185">Reference proteome</keyword>
<evidence type="ECO:0000313" key="1">
    <source>
        <dbReference type="EMBL" id="GIE65194.1"/>
    </source>
</evidence>
<accession>A0ABQ4B3E8</accession>
<name>A0ABQ4B3E8_9ACTN</name>
<gene>
    <name evidence="1" type="ORF">Apa02nite_013020</name>
</gene>